<evidence type="ECO:0000313" key="7">
    <source>
        <dbReference type="Proteomes" id="UP000030700"/>
    </source>
</evidence>
<dbReference type="GO" id="GO:0005829">
    <property type="term" value="C:cytosol"/>
    <property type="evidence" value="ECO:0007669"/>
    <property type="project" value="TreeGrafter"/>
</dbReference>
<sequence>MAAIVGLGGVCLDRLAILPRMPGWDEVEHISSSATQLGGMVATAMVAAARLGESAEMIGGVGNDDAGRYALETLKREGVITQNMQVIDDEATAFSFVLVHQETGQRTILHQRGVQAGEELPPATFDLAGVRFLHLDGYWFRSALRAAQQAKAHGVTVTLDPSTRLLHADAEELFYCVDYFMPGIAFVEQFMAEREPFRAAKTLLKYGGKAVILTNGAEGVYVCAPDDEFHIPAFRVPVVDTTGAGDVFHGAFVAGLQKGYALRQAVTFASAVAALKCTKLGGQAGIPTFQETLEFLERQGFAVRHFQSA</sequence>
<name>A0A0S6W0N0_9BACT</name>
<keyword evidence="3 4" id="KW-0418">Kinase</keyword>
<evidence type="ECO:0000259" key="5">
    <source>
        <dbReference type="Pfam" id="PF00294"/>
    </source>
</evidence>
<dbReference type="Pfam" id="PF00294">
    <property type="entry name" value="PfkB"/>
    <property type="match status" value="1"/>
</dbReference>
<evidence type="ECO:0000313" key="6">
    <source>
        <dbReference type="EMBL" id="GAK53223.1"/>
    </source>
</evidence>
<dbReference type="PANTHER" id="PTHR10584:SF157">
    <property type="entry name" value="SULFOFRUCTOSE KINASE"/>
    <property type="match status" value="1"/>
</dbReference>
<dbReference type="PANTHER" id="PTHR10584">
    <property type="entry name" value="SUGAR KINASE"/>
    <property type="match status" value="1"/>
</dbReference>
<evidence type="ECO:0000256" key="2">
    <source>
        <dbReference type="ARBA" id="ARBA00022679"/>
    </source>
</evidence>
<proteinExistence type="inferred from homology"/>
<reference evidence="6" key="1">
    <citation type="journal article" date="2015" name="PeerJ">
        <title>First genomic representation of candidate bacterial phylum KSB3 points to enhanced environmental sensing as a trigger of wastewater bulking.</title>
        <authorList>
            <person name="Sekiguchi Y."/>
            <person name="Ohashi A."/>
            <person name="Parks D.H."/>
            <person name="Yamauchi T."/>
            <person name="Tyson G.W."/>
            <person name="Hugenholtz P."/>
        </authorList>
    </citation>
    <scope>NUCLEOTIDE SEQUENCE [LARGE SCALE GENOMIC DNA]</scope>
</reference>
<dbReference type="PRINTS" id="PR00990">
    <property type="entry name" value="RIBOKINASE"/>
</dbReference>
<keyword evidence="2 4" id="KW-0808">Transferase</keyword>
<dbReference type="InterPro" id="IPR029056">
    <property type="entry name" value="Ribokinase-like"/>
</dbReference>
<dbReference type="Gene3D" id="3.40.1190.20">
    <property type="match status" value="1"/>
</dbReference>
<evidence type="ECO:0000256" key="4">
    <source>
        <dbReference type="RuleBase" id="RU003704"/>
    </source>
</evidence>
<comment type="similarity">
    <text evidence="1 4">Belongs to the carbohydrate kinase PfkB family.</text>
</comment>
<keyword evidence="7" id="KW-1185">Reference proteome</keyword>
<dbReference type="PROSITE" id="PS00584">
    <property type="entry name" value="PFKB_KINASES_2"/>
    <property type="match status" value="1"/>
</dbReference>
<dbReference type="Proteomes" id="UP000030700">
    <property type="component" value="Unassembled WGS sequence"/>
</dbReference>
<feature type="domain" description="Carbohydrate kinase PfkB" evidence="5">
    <location>
        <begin position="26"/>
        <end position="288"/>
    </location>
</feature>
<dbReference type="GO" id="GO:0016301">
    <property type="term" value="F:kinase activity"/>
    <property type="evidence" value="ECO:0007669"/>
    <property type="project" value="UniProtKB-KW"/>
</dbReference>
<gene>
    <name evidence="6" type="ORF">U14_04488</name>
</gene>
<dbReference type="AlphaFoldDB" id="A0A0S6W0N0"/>
<dbReference type="GO" id="GO:0006796">
    <property type="term" value="P:phosphate-containing compound metabolic process"/>
    <property type="evidence" value="ECO:0007669"/>
    <property type="project" value="UniProtKB-ARBA"/>
</dbReference>
<dbReference type="InterPro" id="IPR002139">
    <property type="entry name" value="Ribo/fructo_kinase"/>
</dbReference>
<organism evidence="6">
    <name type="scientific">Candidatus Moduliflexus flocculans</name>
    <dbReference type="NCBI Taxonomy" id="1499966"/>
    <lineage>
        <taxon>Bacteria</taxon>
        <taxon>Candidatus Moduliflexota</taxon>
        <taxon>Candidatus Moduliflexia</taxon>
        <taxon>Candidatus Moduliflexales</taxon>
        <taxon>Candidatus Moduliflexaceae</taxon>
    </lineage>
</organism>
<dbReference type="InterPro" id="IPR011611">
    <property type="entry name" value="PfkB_dom"/>
</dbReference>
<accession>A0A0S6W0N0</accession>
<dbReference type="InterPro" id="IPR002173">
    <property type="entry name" value="Carboh/pur_kinase_PfkB_CS"/>
</dbReference>
<dbReference type="STRING" id="1499966.U14_04488"/>
<dbReference type="HOGENOM" id="CLU_027634_2_2_0"/>
<dbReference type="EMBL" id="DF820459">
    <property type="protein sequence ID" value="GAK53223.1"/>
    <property type="molecule type" value="Genomic_DNA"/>
</dbReference>
<evidence type="ECO:0000256" key="1">
    <source>
        <dbReference type="ARBA" id="ARBA00010688"/>
    </source>
</evidence>
<dbReference type="SUPFAM" id="SSF53613">
    <property type="entry name" value="Ribokinase-like"/>
    <property type="match status" value="1"/>
</dbReference>
<protein>
    <submittedName>
        <fullName evidence="6">PfkB domain protein</fullName>
    </submittedName>
</protein>
<evidence type="ECO:0000256" key="3">
    <source>
        <dbReference type="ARBA" id="ARBA00022777"/>
    </source>
</evidence>